<accession>A0A3L6PIB3</accession>
<protein>
    <submittedName>
        <fullName evidence="1">Uncharacterized protein</fullName>
    </submittedName>
</protein>
<dbReference type="EMBL" id="PQIB02000017">
    <property type="protein sequence ID" value="RLM58527.1"/>
    <property type="molecule type" value="Genomic_DNA"/>
</dbReference>
<dbReference type="AlphaFoldDB" id="A0A3L6PIB3"/>
<comment type="caution">
    <text evidence="1">The sequence shown here is derived from an EMBL/GenBank/DDBJ whole genome shotgun (WGS) entry which is preliminary data.</text>
</comment>
<evidence type="ECO:0000313" key="2">
    <source>
        <dbReference type="Proteomes" id="UP000275267"/>
    </source>
</evidence>
<dbReference type="OrthoDB" id="1937328at2759"/>
<name>A0A3L6PIB3_PANMI</name>
<reference evidence="2" key="1">
    <citation type="journal article" date="2019" name="Nat. Commun.">
        <title>The genome of broomcorn millet.</title>
        <authorList>
            <person name="Zou C."/>
            <person name="Miki D."/>
            <person name="Li D."/>
            <person name="Tang Q."/>
            <person name="Xiao L."/>
            <person name="Rajput S."/>
            <person name="Deng P."/>
            <person name="Jia W."/>
            <person name="Huang R."/>
            <person name="Zhang M."/>
            <person name="Sun Y."/>
            <person name="Hu J."/>
            <person name="Fu X."/>
            <person name="Schnable P.S."/>
            <person name="Li F."/>
            <person name="Zhang H."/>
            <person name="Feng B."/>
            <person name="Zhu X."/>
            <person name="Liu R."/>
            <person name="Schnable J.C."/>
            <person name="Zhu J.-K."/>
            <person name="Zhang H."/>
        </authorList>
    </citation>
    <scope>NUCLEOTIDE SEQUENCE [LARGE SCALE GENOMIC DNA]</scope>
</reference>
<sequence length="93" mass="10165">MAAHGRRRRLRLRLLSLSPSEPLLSPDPILCGLCGATGPCWLARVEPLQLCRLICGVMRVCGAGFDVIISIRPGNAPLLENHGFRTIKSFSEI</sequence>
<proteinExistence type="predicted"/>
<keyword evidence="2" id="KW-1185">Reference proteome</keyword>
<gene>
    <name evidence="1" type="ORF">C2845_PM18G06890</name>
</gene>
<dbReference type="Proteomes" id="UP000275267">
    <property type="component" value="Unassembled WGS sequence"/>
</dbReference>
<dbReference type="STRING" id="4540.A0A3L6PIB3"/>
<organism evidence="1 2">
    <name type="scientific">Panicum miliaceum</name>
    <name type="common">Proso millet</name>
    <name type="synonym">Broomcorn millet</name>
    <dbReference type="NCBI Taxonomy" id="4540"/>
    <lineage>
        <taxon>Eukaryota</taxon>
        <taxon>Viridiplantae</taxon>
        <taxon>Streptophyta</taxon>
        <taxon>Embryophyta</taxon>
        <taxon>Tracheophyta</taxon>
        <taxon>Spermatophyta</taxon>
        <taxon>Magnoliopsida</taxon>
        <taxon>Liliopsida</taxon>
        <taxon>Poales</taxon>
        <taxon>Poaceae</taxon>
        <taxon>PACMAD clade</taxon>
        <taxon>Panicoideae</taxon>
        <taxon>Panicodae</taxon>
        <taxon>Paniceae</taxon>
        <taxon>Panicinae</taxon>
        <taxon>Panicum</taxon>
        <taxon>Panicum sect. Panicum</taxon>
    </lineage>
</organism>
<evidence type="ECO:0000313" key="1">
    <source>
        <dbReference type="EMBL" id="RLM58527.1"/>
    </source>
</evidence>